<proteinExistence type="predicted"/>
<reference evidence="1" key="1">
    <citation type="submission" date="2021-06" db="EMBL/GenBank/DDBJ databases">
        <authorList>
            <person name="Kallberg Y."/>
            <person name="Tangrot J."/>
            <person name="Rosling A."/>
        </authorList>
    </citation>
    <scope>NUCLEOTIDE SEQUENCE</scope>
    <source>
        <strain evidence="1">CL551</strain>
    </source>
</reference>
<keyword evidence="2" id="KW-1185">Reference proteome</keyword>
<accession>A0A9N8YP21</accession>
<comment type="caution">
    <text evidence="1">The sequence shown here is derived from an EMBL/GenBank/DDBJ whole genome shotgun (WGS) entry which is preliminary data.</text>
</comment>
<evidence type="ECO:0000313" key="1">
    <source>
        <dbReference type="EMBL" id="CAG8446876.1"/>
    </source>
</evidence>
<dbReference type="AlphaFoldDB" id="A0A9N8YP21"/>
<name>A0A9N8YP21_9GLOM</name>
<dbReference type="EMBL" id="CAJVPV010000213">
    <property type="protein sequence ID" value="CAG8446876.1"/>
    <property type="molecule type" value="Genomic_DNA"/>
</dbReference>
<dbReference type="OrthoDB" id="2364732at2759"/>
<evidence type="ECO:0000313" key="2">
    <source>
        <dbReference type="Proteomes" id="UP000789342"/>
    </source>
</evidence>
<gene>
    <name evidence="1" type="ORF">AMORRO_LOCUS666</name>
</gene>
<sequence>MEVLEEQLIKEKNVVMPTKVLILLMSPPMAGKTALTQLLEHSLLQSDEVKKGSKQRFKELMNVTWDEFIDKCDKTTFLIIDEEQKIYKSENEAEPRHAFASYGHYGAYAARGDYAIMDISPFSQKSNTYFNYFCEKNPQMLKEDDPLLSCYVSEITAHHPGLVAFTMSKIHEIRQTYF</sequence>
<protein>
    <submittedName>
        <fullName evidence="1">13822_t:CDS:1</fullName>
    </submittedName>
</protein>
<organism evidence="1 2">
    <name type="scientific">Acaulospora morrowiae</name>
    <dbReference type="NCBI Taxonomy" id="94023"/>
    <lineage>
        <taxon>Eukaryota</taxon>
        <taxon>Fungi</taxon>
        <taxon>Fungi incertae sedis</taxon>
        <taxon>Mucoromycota</taxon>
        <taxon>Glomeromycotina</taxon>
        <taxon>Glomeromycetes</taxon>
        <taxon>Diversisporales</taxon>
        <taxon>Acaulosporaceae</taxon>
        <taxon>Acaulospora</taxon>
    </lineage>
</organism>
<dbReference type="Proteomes" id="UP000789342">
    <property type="component" value="Unassembled WGS sequence"/>
</dbReference>